<dbReference type="GO" id="GO:0000470">
    <property type="term" value="P:maturation of LSU-rRNA"/>
    <property type="evidence" value="ECO:0007669"/>
    <property type="project" value="TreeGrafter"/>
</dbReference>
<comment type="similarity">
    <text evidence="2">Belongs to the MAK16 family.</text>
</comment>
<dbReference type="AlphaFoldDB" id="A0A812D980"/>
<dbReference type="GO" id="GO:0005730">
    <property type="term" value="C:nucleolus"/>
    <property type="evidence" value="ECO:0007669"/>
    <property type="project" value="TreeGrafter"/>
</dbReference>
<dbReference type="Pfam" id="PF04874">
    <property type="entry name" value="Mak16"/>
    <property type="match status" value="1"/>
</dbReference>
<dbReference type="PANTHER" id="PTHR23405:SF4">
    <property type="entry name" value="PROTEIN MAK16 HOMOLOG"/>
    <property type="match status" value="1"/>
</dbReference>
<dbReference type="FunFam" id="3.30.390.110:FF:000001">
    <property type="entry name" value="Protein MAK16 homolog"/>
    <property type="match status" value="1"/>
</dbReference>
<dbReference type="Pfam" id="PF01778">
    <property type="entry name" value="Ribosomal_L28e"/>
    <property type="match status" value="1"/>
</dbReference>
<accession>A0A812D980</accession>
<dbReference type="PANTHER" id="PTHR23405">
    <property type="entry name" value="MAINTENANCE OF KILLER 16 MAK16 PROTEIN-RELATED"/>
    <property type="match status" value="1"/>
</dbReference>
<dbReference type="InterPro" id="IPR029004">
    <property type="entry name" value="Ribosomal_eL28/Mak16"/>
</dbReference>
<organism evidence="5 6">
    <name type="scientific">Acanthosepion pharaonis</name>
    <name type="common">Pharaoh cuttlefish</name>
    <name type="synonym">Sepia pharaonis</name>
    <dbReference type="NCBI Taxonomy" id="158019"/>
    <lineage>
        <taxon>Eukaryota</taxon>
        <taxon>Metazoa</taxon>
        <taxon>Spiralia</taxon>
        <taxon>Lophotrochozoa</taxon>
        <taxon>Mollusca</taxon>
        <taxon>Cephalopoda</taxon>
        <taxon>Coleoidea</taxon>
        <taxon>Decapodiformes</taxon>
        <taxon>Sepiida</taxon>
        <taxon>Sepiina</taxon>
        <taxon>Sepiidae</taxon>
        <taxon>Acanthosepion</taxon>
    </lineage>
</organism>
<name>A0A812D980_ACAPH</name>
<dbReference type="EMBL" id="CAHIKZ030002845">
    <property type="protein sequence ID" value="CAE1292920.1"/>
    <property type="molecule type" value="Genomic_DNA"/>
</dbReference>
<evidence type="ECO:0000313" key="5">
    <source>
        <dbReference type="EMBL" id="CAE1292920.1"/>
    </source>
</evidence>
<evidence type="ECO:0000259" key="4">
    <source>
        <dbReference type="Pfam" id="PF01778"/>
    </source>
</evidence>
<sequence>MQHDDVIWSIINNSFCSFKTKTKTKNLCRHEYNLTGLCNKNTCPLANSQYATVREEKGICYLYMKEVERAAFPSRLWEKIRLDDNFDKAVKQINEKLIYWPRFIRQKCRERLIKIRQYLARIRKITLRGKRKLVPLQRKIERREKRREEKALVAAQLDNAIEKQLLERLKSGAVSLFNLFL</sequence>
<evidence type="ECO:0000256" key="1">
    <source>
        <dbReference type="ARBA" id="ARBA00004123"/>
    </source>
</evidence>
<feature type="domain" description="Ribosomal eL28/Mak16" evidence="4">
    <location>
        <begin position="6"/>
        <end position="118"/>
    </location>
</feature>
<dbReference type="GO" id="GO:0000460">
    <property type="term" value="P:maturation of 5.8S rRNA"/>
    <property type="evidence" value="ECO:0007669"/>
    <property type="project" value="TreeGrafter"/>
</dbReference>
<comment type="caution">
    <text evidence="5">The sequence shown here is derived from an EMBL/GenBank/DDBJ whole genome shotgun (WGS) entry which is preliminary data.</text>
</comment>
<evidence type="ECO:0000256" key="2">
    <source>
        <dbReference type="ARBA" id="ARBA00005514"/>
    </source>
</evidence>
<proteinExistence type="inferred from homology"/>
<keyword evidence="3" id="KW-0539">Nucleus</keyword>
<reference evidence="5" key="1">
    <citation type="submission" date="2021-01" db="EMBL/GenBank/DDBJ databases">
        <authorList>
            <person name="Li R."/>
            <person name="Bekaert M."/>
        </authorList>
    </citation>
    <scope>NUCLEOTIDE SEQUENCE</scope>
    <source>
        <strain evidence="5">Farmed</strain>
    </source>
</reference>
<keyword evidence="6" id="KW-1185">Reference proteome</keyword>
<dbReference type="InterPro" id="IPR006958">
    <property type="entry name" value="Mak16"/>
</dbReference>
<evidence type="ECO:0000313" key="6">
    <source>
        <dbReference type="Proteomes" id="UP000597762"/>
    </source>
</evidence>
<gene>
    <name evidence="5" type="ORF">SPHA_49520</name>
</gene>
<dbReference type="Proteomes" id="UP000597762">
    <property type="component" value="Unassembled WGS sequence"/>
</dbReference>
<dbReference type="Gene3D" id="3.30.390.110">
    <property type="match status" value="1"/>
</dbReference>
<dbReference type="OrthoDB" id="10251342at2759"/>
<comment type="subcellular location">
    <subcellularLocation>
        <location evidence="1">Nucleus</location>
    </subcellularLocation>
</comment>
<evidence type="ECO:0000256" key="3">
    <source>
        <dbReference type="ARBA" id="ARBA00023242"/>
    </source>
</evidence>
<dbReference type="GO" id="GO:0030687">
    <property type="term" value="C:preribosome, large subunit precursor"/>
    <property type="evidence" value="ECO:0007669"/>
    <property type="project" value="TreeGrafter"/>
</dbReference>
<protein>
    <submittedName>
        <fullName evidence="5">MAK16</fullName>
    </submittedName>
</protein>